<evidence type="ECO:0000259" key="2">
    <source>
        <dbReference type="Pfam" id="PF01471"/>
    </source>
</evidence>
<dbReference type="Proteomes" id="UP001214854">
    <property type="component" value="Unassembled WGS sequence"/>
</dbReference>
<evidence type="ECO:0000256" key="1">
    <source>
        <dbReference type="SAM" id="SignalP"/>
    </source>
</evidence>
<dbReference type="PROSITE" id="PS51257">
    <property type="entry name" value="PROKAR_LIPOPROTEIN"/>
    <property type="match status" value="1"/>
</dbReference>
<feature type="domain" description="Peptidoglycan binding-like" evidence="2">
    <location>
        <begin position="360"/>
        <end position="402"/>
    </location>
</feature>
<keyword evidence="4" id="KW-1185">Reference proteome</keyword>
<organism evidence="3 4">
    <name type="scientific">Asticcacaulis aquaticus</name>
    <dbReference type="NCBI Taxonomy" id="2984212"/>
    <lineage>
        <taxon>Bacteria</taxon>
        <taxon>Pseudomonadati</taxon>
        <taxon>Pseudomonadota</taxon>
        <taxon>Alphaproteobacteria</taxon>
        <taxon>Caulobacterales</taxon>
        <taxon>Caulobacteraceae</taxon>
        <taxon>Asticcacaulis</taxon>
    </lineage>
</organism>
<dbReference type="Gene3D" id="1.10.101.10">
    <property type="entry name" value="PGBD-like superfamily/PGBD"/>
    <property type="match status" value="1"/>
</dbReference>
<feature type="chain" id="PRO_5045171613" evidence="1">
    <location>
        <begin position="27"/>
        <end position="418"/>
    </location>
</feature>
<comment type="caution">
    <text evidence="3">The sequence shown here is derived from an EMBL/GenBank/DDBJ whole genome shotgun (WGS) entry which is preliminary data.</text>
</comment>
<feature type="signal peptide" evidence="1">
    <location>
        <begin position="1"/>
        <end position="26"/>
    </location>
</feature>
<evidence type="ECO:0000313" key="3">
    <source>
        <dbReference type="EMBL" id="MDC7682196.1"/>
    </source>
</evidence>
<dbReference type="InterPro" id="IPR036366">
    <property type="entry name" value="PGBDSf"/>
</dbReference>
<accession>A0ABT5HQ58</accession>
<sequence length="418" mass="46604">MNGFKLKAGVSVLALAVLACGMTAQAGEKKAVRPVGEVLNEQPSSYGKSGAQGVYFSQSDVKTKNLPELKAKDKDCPEGTVDGQHPDLPAYIVKDARPNQCFTRLLKAPTFETYTDKVLVAEARTETRTIPEEWRWAERKVVVTPERVERKVIPAVTRTVVEEKVIQEAGWREESVPAVYEKRVEQVMVRPARQEWVKSEGVATGAALVTPGDHQPVRYRADGMLTWPGKEPVLVQADTRTTEYLQKGSAQTVWCLKEYPAEYKAMERQVEVRPATVNRVRTPAKIKKVERLVIDREEQVVEKVVPATYRVEKVKEVITPARTETYTVPAVYKPVEKTRASKAPEPVWREVICDKNTSPAQMKEIQIALKKRGYDPGPIDGNMGSKTVAAMQKFQADKGLPQGQMSVEAAEALGVRIH</sequence>
<dbReference type="Pfam" id="PF01471">
    <property type="entry name" value="PG_binding_1"/>
    <property type="match status" value="1"/>
</dbReference>
<reference evidence="3 4" key="1">
    <citation type="submission" date="2023-01" db="EMBL/GenBank/DDBJ databases">
        <title>Novel species of the genus Asticcacaulis isolated from rivers.</title>
        <authorList>
            <person name="Lu H."/>
        </authorList>
    </citation>
    <scope>NUCLEOTIDE SEQUENCE [LARGE SCALE GENOMIC DNA]</scope>
    <source>
        <strain evidence="3 4">BYS171W</strain>
    </source>
</reference>
<keyword evidence="1" id="KW-0732">Signal</keyword>
<name>A0ABT5HQ58_9CAUL</name>
<gene>
    <name evidence="3" type="ORF">PQU92_02845</name>
</gene>
<evidence type="ECO:0000313" key="4">
    <source>
        <dbReference type="Proteomes" id="UP001214854"/>
    </source>
</evidence>
<proteinExistence type="predicted"/>
<protein>
    <submittedName>
        <fullName evidence="3">Peptidoglycan-binding domain-containing protein</fullName>
    </submittedName>
</protein>
<dbReference type="RefSeq" id="WP_272746699.1">
    <property type="nucleotide sequence ID" value="NZ_JAQQKX010000001.1"/>
</dbReference>
<dbReference type="InterPro" id="IPR002477">
    <property type="entry name" value="Peptidoglycan-bd-like"/>
</dbReference>
<dbReference type="EMBL" id="JAQQKX010000001">
    <property type="protein sequence ID" value="MDC7682196.1"/>
    <property type="molecule type" value="Genomic_DNA"/>
</dbReference>
<dbReference type="SUPFAM" id="SSF47090">
    <property type="entry name" value="PGBD-like"/>
    <property type="match status" value="1"/>
</dbReference>
<dbReference type="InterPro" id="IPR036365">
    <property type="entry name" value="PGBD-like_sf"/>
</dbReference>